<proteinExistence type="inferred from homology"/>
<evidence type="ECO:0000256" key="2">
    <source>
        <dbReference type="ARBA" id="ARBA00022670"/>
    </source>
</evidence>
<accession>A0A8C3P938</accession>
<dbReference type="PANTHER" id="PTHR47966:SF22">
    <property type="entry name" value="PEPSIN A-3-RELATED"/>
    <property type="match status" value="1"/>
</dbReference>
<reference evidence="10" key="2">
    <citation type="submission" date="2025-09" db="UniProtKB">
        <authorList>
            <consortium name="Ensembl"/>
        </authorList>
    </citation>
    <scope>IDENTIFICATION</scope>
</reference>
<dbReference type="GO" id="GO:0007586">
    <property type="term" value="P:digestion"/>
    <property type="evidence" value="ECO:0007669"/>
    <property type="project" value="UniProtKB-KW"/>
</dbReference>
<keyword evidence="3" id="KW-0064">Aspartyl protease</keyword>
<name>A0A8C3P938_CHRPI</name>
<dbReference type="InterPro" id="IPR021109">
    <property type="entry name" value="Peptidase_aspartic_dom_sf"/>
</dbReference>
<evidence type="ECO:0000256" key="8">
    <source>
        <dbReference type="SAM" id="MobiDB-lite"/>
    </source>
</evidence>
<feature type="disulfide bond" evidence="7">
    <location>
        <begin position="258"/>
        <end position="262"/>
    </location>
</feature>
<dbReference type="Proteomes" id="UP000694380">
    <property type="component" value="Unplaced"/>
</dbReference>
<dbReference type="InterPro" id="IPR033121">
    <property type="entry name" value="PEPTIDASE_A1"/>
</dbReference>
<evidence type="ECO:0000256" key="3">
    <source>
        <dbReference type="ARBA" id="ARBA00022750"/>
    </source>
</evidence>
<dbReference type="GO" id="GO:0006508">
    <property type="term" value="P:proteolysis"/>
    <property type="evidence" value="ECO:0007669"/>
    <property type="project" value="UniProtKB-KW"/>
</dbReference>
<dbReference type="Gene3D" id="2.40.70.10">
    <property type="entry name" value="Acid Proteases"/>
    <property type="match status" value="3"/>
</dbReference>
<evidence type="ECO:0000256" key="5">
    <source>
        <dbReference type="ARBA" id="ARBA00022801"/>
    </source>
</evidence>
<protein>
    <recommendedName>
        <fullName evidence="9">Peptidase A1 domain-containing protein</fullName>
    </recommendedName>
</protein>
<feature type="region of interest" description="Disordered" evidence="8">
    <location>
        <begin position="36"/>
        <end position="79"/>
    </location>
</feature>
<keyword evidence="2" id="KW-0645">Protease</keyword>
<evidence type="ECO:0000259" key="9">
    <source>
        <dbReference type="PROSITE" id="PS51767"/>
    </source>
</evidence>
<dbReference type="PANTHER" id="PTHR47966">
    <property type="entry name" value="BETA-SITE APP-CLEAVING ENZYME, ISOFORM A-RELATED"/>
    <property type="match status" value="1"/>
</dbReference>
<keyword evidence="6 7" id="KW-1015">Disulfide bond</keyword>
<reference evidence="10" key="1">
    <citation type="submission" date="2025-08" db="UniProtKB">
        <authorList>
            <consortium name="Ensembl"/>
        </authorList>
    </citation>
    <scope>IDENTIFICATION</scope>
</reference>
<dbReference type="PRINTS" id="PR00792">
    <property type="entry name" value="PEPSIN"/>
</dbReference>
<evidence type="ECO:0000313" key="10">
    <source>
        <dbReference type="Ensembl" id="ENSCPBP00000025001.1"/>
    </source>
</evidence>
<dbReference type="FunFam" id="2.40.70.10:FF:000115">
    <property type="entry name" value="Lysosomal aspartic protease"/>
    <property type="match status" value="1"/>
</dbReference>
<evidence type="ECO:0000256" key="6">
    <source>
        <dbReference type="ARBA" id="ARBA00023157"/>
    </source>
</evidence>
<dbReference type="Pfam" id="PF00026">
    <property type="entry name" value="Asp"/>
    <property type="match status" value="2"/>
</dbReference>
<organism evidence="10 11">
    <name type="scientific">Chrysemys picta bellii</name>
    <name type="common">Western painted turtle</name>
    <name type="synonym">Emys bellii</name>
    <dbReference type="NCBI Taxonomy" id="8478"/>
    <lineage>
        <taxon>Eukaryota</taxon>
        <taxon>Metazoa</taxon>
        <taxon>Chordata</taxon>
        <taxon>Craniata</taxon>
        <taxon>Vertebrata</taxon>
        <taxon>Euteleostomi</taxon>
        <taxon>Archelosauria</taxon>
        <taxon>Testudinata</taxon>
        <taxon>Testudines</taxon>
        <taxon>Cryptodira</taxon>
        <taxon>Durocryptodira</taxon>
        <taxon>Testudinoidea</taxon>
        <taxon>Emydidae</taxon>
        <taxon>Chrysemys</taxon>
    </lineage>
</organism>
<evidence type="ECO:0000256" key="1">
    <source>
        <dbReference type="ARBA" id="ARBA00007447"/>
    </source>
</evidence>
<dbReference type="GeneTree" id="ENSGT00940000155036"/>
<keyword evidence="5" id="KW-0378">Hydrolase</keyword>
<feature type="compositionally biased region" description="Basic and acidic residues" evidence="8">
    <location>
        <begin position="44"/>
        <end position="58"/>
    </location>
</feature>
<comment type="similarity">
    <text evidence="1">Belongs to the peptidase A1 family.</text>
</comment>
<evidence type="ECO:0000256" key="4">
    <source>
        <dbReference type="ARBA" id="ARBA00022757"/>
    </source>
</evidence>
<keyword evidence="11" id="KW-1185">Reference proteome</keyword>
<dbReference type="Ensembl" id="ENSCPBT00000029455.1">
    <property type="protein sequence ID" value="ENSCPBP00000025001.1"/>
    <property type="gene ID" value="ENSCPBG00000017778.1"/>
</dbReference>
<evidence type="ECO:0000313" key="11">
    <source>
        <dbReference type="Proteomes" id="UP000694380"/>
    </source>
</evidence>
<dbReference type="GO" id="GO:0004190">
    <property type="term" value="F:aspartic-type endopeptidase activity"/>
    <property type="evidence" value="ECO:0007669"/>
    <property type="project" value="UniProtKB-KW"/>
</dbReference>
<dbReference type="AlphaFoldDB" id="A0A8C3P938"/>
<keyword evidence="4" id="KW-0222">Digestion</keyword>
<feature type="domain" description="Peptidase A1" evidence="9">
    <location>
        <begin position="78"/>
        <end position="376"/>
    </location>
</feature>
<dbReference type="SUPFAM" id="SSF50630">
    <property type="entry name" value="Acid proteases"/>
    <property type="match status" value="2"/>
</dbReference>
<dbReference type="InterPro" id="IPR001461">
    <property type="entry name" value="Aspartic_peptidase_A1"/>
</dbReference>
<evidence type="ECO:0000256" key="7">
    <source>
        <dbReference type="PIRSR" id="PIRSR601461-2"/>
    </source>
</evidence>
<sequence length="379" mass="41734">MFGGIDSSYYSGNLNWIPLSAETYWQITMDRYLPPLGPSPSSGHLEETGKRRSMREPGEAQISESRQDERPGSQNHTFLGAIGKGLTSKEIRAVFSTSSTPGTLIWPALLTNHRRFNPKKSSTYQATSQSISIQYGTGSMTGFLAYDTVQIFGLSKTEPSYLSYFAPYDGILGLAFPSISSSGATPPIFDNMIKEGLLSQDLFSVYLSSNNKRGSFVMFGGIDSSYYSGSLNWIPLTAETYWQISMDSITMNGYLISCANGCQAIIDTGTSVLGGPPQPSPKSYTTLASAIHAHGRTPDFNTTHTLPDIIFTINGIKFPLPATTYIRQKRQHCDWNVEQSQETQNQPFTKVLDLGDVFIRQYYAVFDRANNQVGLAPMA</sequence>
<dbReference type="PROSITE" id="PS51767">
    <property type="entry name" value="PEPTIDASE_A1"/>
    <property type="match status" value="1"/>
</dbReference>